<evidence type="ECO:0000256" key="4">
    <source>
        <dbReference type="ARBA" id="ARBA00022692"/>
    </source>
</evidence>
<dbReference type="InterPro" id="IPR036942">
    <property type="entry name" value="Beta-barrel_TonB_sf"/>
</dbReference>
<keyword evidence="5" id="KW-0472">Membrane</keyword>
<keyword evidence="4" id="KW-0812">Transmembrane</keyword>
<feature type="domain" description="TonB-dependent transporter Oar-like beta-barrel" evidence="8">
    <location>
        <begin position="242"/>
        <end position="305"/>
    </location>
</feature>
<feature type="signal peptide" evidence="7">
    <location>
        <begin position="1"/>
        <end position="19"/>
    </location>
</feature>
<dbReference type="InterPro" id="IPR013784">
    <property type="entry name" value="Carb-bd-like_fold"/>
</dbReference>
<dbReference type="InterPro" id="IPR057601">
    <property type="entry name" value="Oar-like_b-barrel"/>
</dbReference>
<evidence type="ECO:0000256" key="6">
    <source>
        <dbReference type="ARBA" id="ARBA00023237"/>
    </source>
</evidence>
<keyword evidence="6" id="KW-0998">Cell outer membrane</keyword>
<dbReference type="GO" id="GO:0030246">
    <property type="term" value="F:carbohydrate binding"/>
    <property type="evidence" value="ECO:0007669"/>
    <property type="project" value="InterPro"/>
</dbReference>
<sequence>MLRCFKAALCLILCPPVFAQLSRVNGALNITVTDSTGSVVPGAEVAVSIAARAFTHSTRTDSAGAAFFNNLPDGLYTISVSSPGFAAYRGSGVNVSVGSTSQLAVRLQPAGASQQVEVKAQAAALDPSDTSHSITIDRERIEELPVESRNYLSFTLLSPAASAANPALAQQQPGVEASGFSFGGLRPSSNAVFIDGVGDNDEFTGESRTELSPEAISEFQIVNHGYAAESGGAAGGSIDVETRSGTNLLHGDAFIFEQNGALDATPPLEAAPYKPDLNAIRAGLSAGRALRRDKTFGYFAAEQEYARGEDASDLSPQVVSAVNSATAAAGPLHGLSLATGFFPTINQQTEFTVRGDHNLTPRNQLMLRYAMTNTRAVNDAFGLPEWNDLSARGTSFLSDNALIGGWTSTLNDITVNELRIQAATRRADLRTGSRSGPGASVAGLVHFGTPFAGNSLRHENHFELYESISHQHHAHLLKAGIGIEDVRLRAAVRDGFNGFYAFADLPALAAAQPSFFVQSYGNPDTSFAELRTSAYAQDHWTAARTLVIDYGVRYDRNALPQTFNTTSANFSPRIGLAWTPATRWVIRSGFGTFFDRYELSAINRALEFSGAHAYQQVADGVLAAAIYRAGGAARPVAALAPSVTRPHPGLANSYSEVASAEVQHQISTNWTATASYHFVRGLKLARTLNVNLAPPLVANLFGSARLDPAYDAINQFQNQANSLYNGASFTVDRRLADEFELTAGYTYSKTIDDASYATEQPQNPYNLPAERAPSLLDQRHRFALSGLFDLPFGYDPDDGDNNPTNNFVERALANVEVAGIALAGSGYADNPLTGIDSNAEHIYPFAARPAGYGRNSLRTPASVSLDLRILKTIPFWRGHLDIVAESFNLINHQNIDLVNPVYGTASAPLPGFTQPLQAADPRRVQFSLDFEY</sequence>
<dbReference type="Gene3D" id="2.60.40.1120">
    <property type="entry name" value="Carboxypeptidase-like, regulatory domain"/>
    <property type="match status" value="1"/>
</dbReference>
<dbReference type="PANTHER" id="PTHR30069:SF46">
    <property type="entry name" value="OAR PROTEIN"/>
    <property type="match status" value="1"/>
</dbReference>
<dbReference type="OrthoDB" id="97893at2"/>
<dbReference type="Pfam" id="PF13620">
    <property type="entry name" value="CarboxypepD_reg"/>
    <property type="match status" value="1"/>
</dbReference>
<evidence type="ECO:0000256" key="3">
    <source>
        <dbReference type="ARBA" id="ARBA00022452"/>
    </source>
</evidence>
<dbReference type="InterPro" id="IPR037066">
    <property type="entry name" value="Plug_dom_sf"/>
</dbReference>
<evidence type="ECO:0000256" key="5">
    <source>
        <dbReference type="ARBA" id="ARBA00023136"/>
    </source>
</evidence>
<name>A0A4R1L619_9BACT</name>
<evidence type="ECO:0000259" key="8">
    <source>
        <dbReference type="Pfam" id="PF25183"/>
    </source>
</evidence>
<evidence type="ECO:0000256" key="1">
    <source>
        <dbReference type="ARBA" id="ARBA00004571"/>
    </source>
</evidence>
<dbReference type="GO" id="GO:0044718">
    <property type="term" value="P:siderophore transmembrane transport"/>
    <property type="evidence" value="ECO:0007669"/>
    <property type="project" value="TreeGrafter"/>
</dbReference>
<comment type="subcellular location">
    <subcellularLocation>
        <location evidence="1">Cell outer membrane</location>
        <topology evidence="1">Multi-pass membrane protein</topology>
    </subcellularLocation>
</comment>
<gene>
    <name evidence="9" type="ORF">C7378_3009</name>
</gene>
<evidence type="ECO:0000256" key="2">
    <source>
        <dbReference type="ARBA" id="ARBA00022448"/>
    </source>
</evidence>
<evidence type="ECO:0000313" key="9">
    <source>
        <dbReference type="EMBL" id="TCK71719.1"/>
    </source>
</evidence>
<dbReference type="RefSeq" id="WP_131998455.1">
    <property type="nucleotide sequence ID" value="NZ_SMGK01000005.1"/>
</dbReference>
<dbReference type="AlphaFoldDB" id="A0A4R1L619"/>
<dbReference type="PANTHER" id="PTHR30069">
    <property type="entry name" value="TONB-DEPENDENT OUTER MEMBRANE RECEPTOR"/>
    <property type="match status" value="1"/>
</dbReference>
<organism evidence="9 10">
    <name type="scientific">Acidipila rosea</name>
    <dbReference type="NCBI Taxonomy" id="768535"/>
    <lineage>
        <taxon>Bacteria</taxon>
        <taxon>Pseudomonadati</taxon>
        <taxon>Acidobacteriota</taxon>
        <taxon>Terriglobia</taxon>
        <taxon>Terriglobales</taxon>
        <taxon>Acidobacteriaceae</taxon>
        <taxon>Acidipila</taxon>
    </lineage>
</organism>
<keyword evidence="2" id="KW-0813">Transport</keyword>
<dbReference type="Gene3D" id="2.170.130.10">
    <property type="entry name" value="TonB-dependent receptor, plug domain"/>
    <property type="match status" value="1"/>
</dbReference>
<protein>
    <submittedName>
        <fullName evidence="9">TonB-dependent receptor-like protein</fullName>
    </submittedName>
</protein>
<keyword evidence="9" id="KW-0675">Receptor</keyword>
<keyword evidence="3" id="KW-1134">Transmembrane beta strand</keyword>
<dbReference type="SUPFAM" id="SSF49452">
    <property type="entry name" value="Starch-binding domain-like"/>
    <property type="match status" value="1"/>
</dbReference>
<dbReference type="EMBL" id="SMGK01000005">
    <property type="protein sequence ID" value="TCK71719.1"/>
    <property type="molecule type" value="Genomic_DNA"/>
</dbReference>
<dbReference type="GO" id="GO:0015344">
    <property type="term" value="F:siderophore uptake transmembrane transporter activity"/>
    <property type="evidence" value="ECO:0007669"/>
    <property type="project" value="TreeGrafter"/>
</dbReference>
<keyword evidence="7" id="KW-0732">Signal</keyword>
<keyword evidence="10" id="KW-1185">Reference proteome</keyword>
<evidence type="ECO:0000256" key="7">
    <source>
        <dbReference type="SAM" id="SignalP"/>
    </source>
</evidence>
<dbReference type="InterPro" id="IPR039426">
    <property type="entry name" value="TonB-dep_rcpt-like"/>
</dbReference>
<dbReference type="Proteomes" id="UP000295210">
    <property type="component" value="Unassembled WGS sequence"/>
</dbReference>
<evidence type="ECO:0000313" key="10">
    <source>
        <dbReference type="Proteomes" id="UP000295210"/>
    </source>
</evidence>
<dbReference type="Pfam" id="PF25183">
    <property type="entry name" value="OMP_b-brl_4"/>
    <property type="match status" value="2"/>
</dbReference>
<dbReference type="Gene3D" id="2.40.170.20">
    <property type="entry name" value="TonB-dependent receptor, beta-barrel domain"/>
    <property type="match status" value="1"/>
</dbReference>
<dbReference type="GO" id="GO:0009279">
    <property type="term" value="C:cell outer membrane"/>
    <property type="evidence" value="ECO:0007669"/>
    <property type="project" value="UniProtKB-SubCell"/>
</dbReference>
<accession>A0A4R1L619</accession>
<comment type="caution">
    <text evidence="9">The sequence shown here is derived from an EMBL/GenBank/DDBJ whole genome shotgun (WGS) entry which is preliminary data.</text>
</comment>
<reference evidence="9 10" key="1">
    <citation type="submission" date="2019-03" db="EMBL/GenBank/DDBJ databases">
        <title>Genomic Encyclopedia of Type Strains, Phase IV (KMG-IV): sequencing the most valuable type-strain genomes for metagenomic binning, comparative biology and taxonomic classification.</title>
        <authorList>
            <person name="Goeker M."/>
        </authorList>
    </citation>
    <scope>NUCLEOTIDE SEQUENCE [LARGE SCALE GENOMIC DNA]</scope>
    <source>
        <strain evidence="9 10">DSM 103428</strain>
    </source>
</reference>
<feature type="domain" description="TonB-dependent transporter Oar-like beta-barrel" evidence="8">
    <location>
        <begin position="561"/>
        <end position="838"/>
    </location>
</feature>
<proteinExistence type="predicted"/>
<dbReference type="SUPFAM" id="SSF56935">
    <property type="entry name" value="Porins"/>
    <property type="match status" value="1"/>
</dbReference>
<feature type="chain" id="PRO_5020914466" evidence="7">
    <location>
        <begin position="20"/>
        <end position="932"/>
    </location>
</feature>